<evidence type="ECO:0000256" key="3">
    <source>
        <dbReference type="SAM" id="SignalP"/>
    </source>
</evidence>
<dbReference type="EMBL" id="QVPD01000001">
    <property type="protein sequence ID" value="RFP62330.1"/>
    <property type="molecule type" value="Genomic_DNA"/>
</dbReference>
<name>A0A372DRX8_9GAMM</name>
<evidence type="ECO:0000313" key="4">
    <source>
        <dbReference type="EMBL" id="RFP62330.1"/>
    </source>
</evidence>
<evidence type="ECO:0000313" key="5">
    <source>
        <dbReference type="Proteomes" id="UP000262917"/>
    </source>
</evidence>
<evidence type="ECO:0000256" key="1">
    <source>
        <dbReference type="SAM" id="MobiDB-lite"/>
    </source>
</evidence>
<comment type="caution">
    <text evidence="4">The sequence shown here is derived from an EMBL/GenBank/DDBJ whole genome shotgun (WGS) entry which is preliminary data.</text>
</comment>
<gene>
    <name evidence="4" type="ORF">D0Y53_00430</name>
</gene>
<feature type="chain" id="PRO_5016588263" evidence="3">
    <location>
        <begin position="24"/>
        <end position="241"/>
    </location>
</feature>
<dbReference type="OrthoDB" id="273988at2"/>
<accession>A0A372DRX8</accession>
<feature type="signal peptide" evidence="3">
    <location>
        <begin position="1"/>
        <end position="23"/>
    </location>
</feature>
<protein>
    <submittedName>
        <fullName evidence="4">Uncharacterized protein</fullName>
    </submittedName>
</protein>
<dbReference type="Proteomes" id="UP000262917">
    <property type="component" value="Unassembled WGS sequence"/>
</dbReference>
<proteinExistence type="predicted"/>
<sequence>MKRGWWLAAAFALCAGCAASARAQDTASAADAGMPRADAPPQPERSVRDPDFGVVARHFGLERRVAMYQWYATARGYARGWSERSLDSAGFAPGHDNPPFPLQGRRWLARKVTVDGRPLEASVLERLGQWREFRPSFNALPGNLAATFQPQGDGLGSAENPLAPQVGDLRIHWRELRLPPLQDRIVLREGRWQLREDALPAAVAATPPAPAPAPARAPWRWMAGGALVLLLAAAIVRRRGR</sequence>
<dbReference type="RefSeq" id="WP_117201150.1">
    <property type="nucleotide sequence ID" value="NZ_JBHTBK010000013.1"/>
</dbReference>
<keyword evidence="2" id="KW-0472">Membrane</keyword>
<reference evidence="4 5" key="1">
    <citation type="submission" date="2018-08" db="EMBL/GenBank/DDBJ databases">
        <title>Lysobacter weifangensis sp. nov., a new member of the family 'Xanthomonadaceae', isolated from soil in a farmland.</title>
        <authorList>
            <person name="Zhao H."/>
        </authorList>
    </citation>
    <scope>NUCLEOTIDE SEQUENCE [LARGE SCALE GENOMIC DNA]</scope>
    <source>
        <strain evidence="4 5">WF-2</strain>
    </source>
</reference>
<evidence type="ECO:0000256" key="2">
    <source>
        <dbReference type="SAM" id="Phobius"/>
    </source>
</evidence>
<feature type="region of interest" description="Disordered" evidence="1">
    <location>
        <begin position="29"/>
        <end position="49"/>
    </location>
</feature>
<keyword evidence="2" id="KW-0812">Transmembrane</keyword>
<keyword evidence="2" id="KW-1133">Transmembrane helix</keyword>
<dbReference type="AlphaFoldDB" id="A0A372DRX8"/>
<dbReference type="InterPro" id="IPR012430">
    <property type="entry name" value="TMEM43_fam"/>
</dbReference>
<dbReference type="Pfam" id="PF07787">
    <property type="entry name" value="TMEM43"/>
    <property type="match status" value="1"/>
</dbReference>
<organism evidence="4 5">
    <name type="scientific">Cognatiluteimonas weifangensis</name>
    <dbReference type="NCBI Taxonomy" id="2303539"/>
    <lineage>
        <taxon>Bacteria</taxon>
        <taxon>Pseudomonadati</taxon>
        <taxon>Pseudomonadota</taxon>
        <taxon>Gammaproteobacteria</taxon>
        <taxon>Lysobacterales</taxon>
        <taxon>Lysobacteraceae</taxon>
        <taxon>Cognatiluteimonas</taxon>
    </lineage>
</organism>
<keyword evidence="3" id="KW-0732">Signal</keyword>
<feature type="transmembrane region" description="Helical" evidence="2">
    <location>
        <begin position="219"/>
        <end position="236"/>
    </location>
</feature>
<keyword evidence="5" id="KW-1185">Reference proteome</keyword>